<dbReference type="InterPro" id="IPR011006">
    <property type="entry name" value="CheY-like_superfamily"/>
</dbReference>
<evidence type="ECO:0000256" key="1">
    <source>
        <dbReference type="ARBA" id="ARBA00023125"/>
    </source>
</evidence>
<protein>
    <submittedName>
        <fullName evidence="6">Response regulator ArlR</fullName>
    </submittedName>
</protein>
<dbReference type="GO" id="GO:0000156">
    <property type="term" value="F:phosphorelay response regulator activity"/>
    <property type="evidence" value="ECO:0007669"/>
    <property type="project" value="TreeGrafter"/>
</dbReference>
<dbReference type="InterPro" id="IPR001789">
    <property type="entry name" value="Sig_transdc_resp-reg_receiver"/>
</dbReference>
<feature type="domain" description="Response regulatory" evidence="4">
    <location>
        <begin position="1"/>
        <end position="54"/>
    </location>
</feature>
<dbReference type="Proteomes" id="UP000361836">
    <property type="component" value="Unassembled WGS sequence"/>
</dbReference>
<dbReference type="AlphaFoldDB" id="A0A5K1IXZ6"/>
<dbReference type="Pfam" id="PF00486">
    <property type="entry name" value="Trans_reg_C"/>
    <property type="match status" value="1"/>
</dbReference>
<comment type="caution">
    <text evidence="2">Lacks conserved residue(s) required for the propagation of feature annotation.</text>
</comment>
<evidence type="ECO:0000259" key="5">
    <source>
        <dbReference type="PROSITE" id="PS51755"/>
    </source>
</evidence>
<dbReference type="InterPro" id="IPR036388">
    <property type="entry name" value="WH-like_DNA-bd_sf"/>
</dbReference>
<dbReference type="InterPro" id="IPR016032">
    <property type="entry name" value="Sig_transdc_resp-reg_C-effctor"/>
</dbReference>
<feature type="DNA-binding region" description="OmpR/PhoB-type" evidence="3">
    <location>
        <begin position="61"/>
        <end position="161"/>
    </location>
</feature>
<dbReference type="PANTHER" id="PTHR48111:SF2">
    <property type="entry name" value="RESPONSE REGULATOR SAER"/>
    <property type="match status" value="1"/>
</dbReference>
<dbReference type="EMBL" id="CABWIE010000015">
    <property type="protein sequence ID" value="VWL93778.1"/>
    <property type="molecule type" value="Genomic_DNA"/>
</dbReference>
<dbReference type="GO" id="GO:0000976">
    <property type="term" value="F:transcription cis-regulatory region binding"/>
    <property type="evidence" value="ECO:0007669"/>
    <property type="project" value="TreeGrafter"/>
</dbReference>
<organism evidence="6 7">
    <name type="scientific">Collinsella aerofaciens</name>
    <dbReference type="NCBI Taxonomy" id="74426"/>
    <lineage>
        <taxon>Bacteria</taxon>
        <taxon>Bacillati</taxon>
        <taxon>Actinomycetota</taxon>
        <taxon>Coriobacteriia</taxon>
        <taxon>Coriobacteriales</taxon>
        <taxon>Coriobacteriaceae</taxon>
        <taxon>Collinsella</taxon>
    </lineage>
</organism>
<dbReference type="PROSITE" id="PS50110">
    <property type="entry name" value="RESPONSE_REGULATORY"/>
    <property type="match status" value="1"/>
</dbReference>
<dbReference type="SUPFAM" id="SSF46894">
    <property type="entry name" value="C-terminal effector domain of the bipartite response regulators"/>
    <property type="match status" value="1"/>
</dbReference>
<dbReference type="GO" id="GO:0006355">
    <property type="term" value="P:regulation of DNA-templated transcription"/>
    <property type="evidence" value="ECO:0007669"/>
    <property type="project" value="InterPro"/>
</dbReference>
<accession>A0A5K1IXZ6</accession>
<evidence type="ECO:0000259" key="4">
    <source>
        <dbReference type="PROSITE" id="PS50110"/>
    </source>
</evidence>
<evidence type="ECO:0000256" key="2">
    <source>
        <dbReference type="PROSITE-ProRule" id="PRU00169"/>
    </source>
</evidence>
<dbReference type="Gene3D" id="6.10.250.690">
    <property type="match status" value="1"/>
</dbReference>
<keyword evidence="7" id="KW-1185">Reference proteome</keyword>
<dbReference type="PROSITE" id="PS51755">
    <property type="entry name" value="OMPR_PHOB"/>
    <property type="match status" value="1"/>
</dbReference>
<dbReference type="GO" id="GO:0005829">
    <property type="term" value="C:cytosol"/>
    <property type="evidence" value="ECO:0007669"/>
    <property type="project" value="TreeGrafter"/>
</dbReference>
<proteinExistence type="predicted"/>
<gene>
    <name evidence="6" type="primary">arlR_2</name>
    <name evidence="6" type="ORF">KCJAJFAP_02209</name>
</gene>
<keyword evidence="1 3" id="KW-0238">DNA-binding</keyword>
<name>A0A5K1IXZ6_9ACTN</name>
<dbReference type="GO" id="GO:0032993">
    <property type="term" value="C:protein-DNA complex"/>
    <property type="evidence" value="ECO:0007669"/>
    <property type="project" value="TreeGrafter"/>
</dbReference>
<dbReference type="SUPFAM" id="SSF52172">
    <property type="entry name" value="CheY-like"/>
    <property type="match status" value="1"/>
</dbReference>
<dbReference type="InterPro" id="IPR039420">
    <property type="entry name" value="WalR-like"/>
</dbReference>
<evidence type="ECO:0000313" key="7">
    <source>
        <dbReference type="Proteomes" id="UP000361836"/>
    </source>
</evidence>
<evidence type="ECO:0000256" key="3">
    <source>
        <dbReference type="PROSITE-ProRule" id="PRU01091"/>
    </source>
</evidence>
<dbReference type="Gene3D" id="1.10.10.10">
    <property type="entry name" value="Winged helix-like DNA-binding domain superfamily/Winged helix DNA-binding domain"/>
    <property type="match status" value="1"/>
</dbReference>
<sequence length="161" mass="17619">MCRKVRESVACPIAFLTARVEDADAIAGFAAGGDDYVTKPFSLEVLGARVRAHLARSERSSERAVVGFSCGTSIDFGAREARVNGRPVELARKDFDIVALLAKRPGQVFDRAMVHDLAWDEPGDPSVVTEHIRRIRRAFAQAGCETDPIATQWGVGYSWRA</sequence>
<feature type="domain" description="OmpR/PhoB-type" evidence="5">
    <location>
        <begin position="61"/>
        <end position="161"/>
    </location>
</feature>
<dbReference type="SMART" id="SM00862">
    <property type="entry name" value="Trans_reg_C"/>
    <property type="match status" value="1"/>
</dbReference>
<dbReference type="CDD" id="cd00383">
    <property type="entry name" value="trans_reg_C"/>
    <property type="match status" value="1"/>
</dbReference>
<reference evidence="6 7" key="1">
    <citation type="submission" date="2019-10" db="EMBL/GenBank/DDBJ databases">
        <authorList>
            <person name="Wolf R A."/>
        </authorList>
    </citation>
    <scope>NUCLEOTIDE SEQUENCE [LARGE SCALE GENOMIC DNA]</scope>
    <source>
        <strain evidence="6">Collinsella_aerofaciens_MC2</strain>
    </source>
</reference>
<dbReference type="PANTHER" id="PTHR48111">
    <property type="entry name" value="REGULATOR OF RPOS"/>
    <property type="match status" value="1"/>
</dbReference>
<dbReference type="InterPro" id="IPR001867">
    <property type="entry name" value="OmpR/PhoB-type_DNA-bd"/>
</dbReference>
<evidence type="ECO:0000313" key="6">
    <source>
        <dbReference type="EMBL" id="VWL93778.1"/>
    </source>
</evidence>